<name>A0A8S5P1D5_9CAUD</name>
<reference evidence="1" key="1">
    <citation type="journal article" date="2021" name="Proc. Natl. Acad. Sci. U.S.A.">
        <title>A Catalog of Tens of Thousands of Viruses from Human Metagenomes Reveals Hidden Associations with Chronic Diseases.</title>
        <authorList>
            <person name="Tisza M.J."/>
            <person name="Buck C.B."/>
        </authorList>
    </citation>
    <scope>NUCLEOTIDE SEQUENCE</scope>
    <source>
        <strain evidence="1">CtLnO19</strain>
    </source>
</reference>
<accession>A0A8S5P1D5</accession>
<organism evidence="1">
    <name type="scientific">Myoviridae sp. ctLnO19</name>
    <dbReference type="NCBI Taxonomy" id="2825085"/>
    <lineage>
        <taxon>Viruses</taxon>
        <taxon>Duplodnaviria</taxon>
        <taxon>Heunggongvirae</taxon>
        <taxon>Uroviricota</taxon>
        <taxon>Caudoviricetes</taxon>
    </lineage>
</organism>
<protein>
    <submittedName>
        <fullName evidence="1">Uncharacterized protein</fullName>
    </submittedName>
</protein>
<dbReference type="EMBL" id="BK015301">
    <property type="protein sequence ID" value="DAE00267.1"/>
    <property type="molecule type" value="Genomic_DNA"/>
</dbReference>
<evidence type="ECO:0000313" key="1">
    <source>
        <dbReference type="EMBL" id="DAE00267.1"/>
    </source>
</evidence>
<proteinExistence type="predicted"/>
<sequence length="491" mass="55080">MNMLEVYQHVLNTCGYLVDEEGRVRKEVNDKTFPVSIDIEGESRIVVLPTRANLTSPDILRFVVFHPMQENLMRGESKLLSFIRKELNRRYGTSLAYLMNELVKISSGSINHTELTPAQRDIISRFGKTDQKFQDSFFKIIIALGKSRSKNNTVATLSLRKGFTIDGTSYSRVAIWSFPLADEVYKVIDEVSKKKDYQPKIFGVPVRKGDLPILKNICEVFFPNSQEVDKHGFYGASDATDAPFFEAFVRSLLSLPKHTNHIAEVFFKGKNAVVSKEVAQAELAATTLDISWIKDGFTVSDYRKEYLMVPPQDGNEGVAAVEKDKQINVNPQATQAKINWETVSQPMQGNPAQVAQPVQAPVQQAPVQPVQPQPVAQPQGNQFIQPRQVYQAPLAPVYQQPQPVMGSNQFLAGQPQQPFNQYPPQGYQAVAQPVNNSGWGFAQPQTYQQGPAHHQFGMLYQPGMARQTGPQQMGYQSLLTPRPQYGNSLFR</sequence>